<evidence type="ECO:0000256" key="8">
    <source>
        <dbReference type="RuleBase" id="RU000461"/>
    </source>
</evidence>
<dbReference type="SUPFAM" id="SSF48264">
    <property type="entry name" value="Cytochrome P450"/>
    <property type="match status" value="1"/>
</dbReference>
<keyword evidence="4 8" id="KW-0560">Oxidoreductase</keyword>
<dbReference type="PRINTS" id="PR00385">
    <property type="entry name" value="P450"/>
</dbReference>
<dbReference type="AlphaFoldDB" id="A0A088DJU1"/>
<dbReference type="FunFam" id="1.10.630.10:FF:000036">
    <property type="entry name" value="CYtochrome P450 family"/>
    <property type="match status" value="1"/>
</dbReference>
<evidence type="ECO:0000256" key="4">
    <source>
        <dbReference type="ARBA" id="ARBA00023002"/>
    </source>
</evidence>
<dbReference type="GO" id="GO:0005506">
    <property type="term" value="F:iron ion binding"/>
    <property type="evidence" value="ECO:0007669"/>
    <property type="project" value="InterPro"/>
</dbReference>
<comment type="similarity">
    <text evidence="2 8">Belongs to the cytochrome P450 family.</text>
</comment>
<dbReference type="GO" id="GO:0006082">
    <property type="term" value="P:organic acid metabolic process"/>
    <property type="evidence" value="ECO:0007669"/>
    <property type="project" value="TreeGrafter"/>
</dbReference>
<dbReference type="PANTHER" id="PTHR24300:SF413">
    <property type="entry name" value="CYTOCHROME P450 18A1"/>
    <property type="match status" value="1"/>
</dbReference>
<feature type="transmembrane region" description="Helical" evidence="9">
    <location>
        <begin position="5"/>
        <end position="23"/>
    </location>
</feature>
<dbReference type="GO" id="GO:0020037">
    <property type="term" value="F:heme binding"/>
    <property type="evidence" value="ECO:0007669"/>
    <property type="project" value="InterPro"/>
</dbReference>
<reference evidence="10" key="1">
    <citation type="submission" date="2013-09" db="EMBL/GenBank/DDBJ databases">
        <authorList>
            <person name="Lee J.-S."/>
        </authorList>
    </citation>
    <scope>NUCLEOTIDE SEQUENCE</scope>
</reference>
<evidence type="ECO:0000256" key="1">
    <source>
        <dbReference type="ARBA" id="ARBA00001971"/>
    </source>
</evidence>
<dbReference type="PRINTS" id="PR00463">
    <property type="entry name" value="EP450I"/>
</dbReference>
<organism evidence="10">
    <name type="scientific">Tigriopus japonicus</name>
    <name type="common">Copepod</name>
    <dbReference type="NCBI Taxonomy" id="158387"/>
    <lineage>
        <taxon>Eukaryota</taxon>
        <taxon>Metazoa</taxon>
        <taxon>Ecdysozoa</taxon>
        <taxon>Arthropoda</taxon>
        <taxon>Crustacea</taxon>
        <taxon>Multicrustacea</taxon>
        <taxon>Hexanauplia</taxon>
        <taxon>Copepoda</taxon>
        <taxon>Harpacticoida</taxon>
        <taxon>Harpacticidae</taxon>
        <taxon>Tigriopus</taxon>
    </lineage>
</organism>
<keyword evidence="9" id="KW-0472">Membrane</keyword>
<dbReference type="InterPro" id="IPR017972">
    <property type="entry name" value="Cyt_P450_CS"/>
</dbReference>
<dbReference type="Gene3D" id="1.10.630.10">
    <property type="entry name" value="Cytochrome P450"/>
    <property type="match status" value="1"/>
</dbReference>
<feature type="binding site" description="axial binding residue" evidence="7">
    <location>
        <position position="439"/>
    </location>
    <ligand>
        <name>heme</name>
        <dbReference type="ChEBI" id="CHEBI:30413"/>
    </ligand>
    <ligandPart>
        <name>Fe</name>
        <dbReference type="ChEBI" id="CHEBI:18248"/>
    </ligandPart>
</feature>
<sequence length="516" mass="59371">MLTELLIGIAIMVICLLYVIISLDDINSPPTVPGHFLMGIIPQINKEFHLMLFEFSRQYGNIFRIHMGMQTMVVISDADLIRQAFRSRHVTARPQNDFSTLLNGFGIINSQGDLWKSNRRFMVQHRMGMKYWGSGMEMAGKRIEYEGSRLLEIVSREFGLNPSNPEEVLNSCVANVICSIIMSVRFHHKDERFKDFMNNFDEGFRLFNKTGASLFFPFVKLLPGTRSTYNKLKENREIMRAFAREIIDKHRKNLDPENPKDLIDHYLVKMEESKEVADQLFHGYDPQEQLEQVLLDLFSAGVETIKVSLLWSIVFLTHNPDVQRKVQAELDSVIGSERMVTLDDLPQLTYTKATIYETLRRSSVVPLGTTHVTTRCIQLNGYTIPKNTQVIPLLHAVHMNPDKWDEPEAFRPERFLSADGSKIVKPDNFMPFSVGQRMCLGDHLAEKEFTFFFASLYHAFNIRSAKGQDLPSMDIHAGATVRPSEFKVQFIPRQNGALEHARRNVMESEVPFQFLD</sequence>
<keyword evidence="7 8" id="KW-0349">Heme</keyword>
<evidence type="ECO:0000256" key="9">
    <source>
        <dbReference type="SAM" id="Phobius"/>
    </source>
</evidence>
<proteinExistence type="evidence at transcript level"/>
<dbReference type="InterPro" id="IPR050182">
    <property type="entry name" value="Cytochrome_P450_fam2"/>
</dbReference>
<keyword evidence="6 8" id="KW-0503">Monooxygenase</keyword>
<dbReference type="EMBL" id="KF639989">
    <property type="protein sequence ID" value="AIL94143.1"/>
    <property type="molecule type" value="mRNA"/>
</dbReference>
<evidence type="ECO:0000256" key="6">
    <source>
        <dbReference type="ARBA" id="ARBA00023033"/>
    </source>
</evidence>
<keyword evidence="5 7" id="KW-0408">Iron</keyword>
<evidence type="ECO:0000256" key="2">
    <source>
        <dbReference type="ARBA" id="ARBA00010617"/>
    </source>
</evidence>
<dbReference type="GO" id="GO:0006805">
    <property type="term" value="P:xenobiotic metabolic process"/>
    <property type="evidence" value="ECO:0007669"/>
    <property type="project" value="TreeGrafter"/>
</dbReference>
<comment type="cofactor">
    <cofactor evidence="1 7">
        <name>heme</name>
        <dbReference type="ChEBI" id="CHEBI:30413"/>
    </cofactor>
</comment>
<evidence type="ECO:0000256" key="7">
    <source>
        <dbReference type="PIRSR" id="PIRSR602401-1"/>
    </source>
</evidence>
<dbReference type="PANTHER" id="PTHR24300">
    <property type="entry name" value="CYTOCHROME P450 508A4-RELATED"/>
    <property type="match status" value="1"/>
</dbReference>
<keyword evidence="3 7" id="KW-0479">Metal-binding</keyword>
<keyword evidence="9" id="KW-1133">Transmembrane helix</keyword>
<keyword evidence="9" id="KW-0812">Transmembrane</keyword>
<dbReference type="GO" id="GO:0008395">
    <property type="term" value="F:steroid hydroxylase activity"/>
    <property type="evidence" value="ECO:0007669"/>
    <property type="project" value="TreeGrafter"/>
</dbReference>
<dbReference type="Pfam" id="PF00067">
    <property type="entry name" value="p450"/>
    <property type="match status" value="1"/>
</dbReference>
<name>A0A088DJU1_TIGJA</name>
<dbReference type="InterPro" id="IPR001128">
    <property type="entry name" value="Cyt_P450"/>
</dbReference>
<dbReference type="InterPro" id="IPR002401">
    <property type="entry name" value="Cyt_P450_E_grp-I"/>
</dbReference>
<gene>
    <name evidence="10" type="primary">CYP18D1</name>
</gene>
<dbReference type="GO" id="GO:0005737">
    <property type="term" value="C:cytoplasm"/>
    <property type="evidence" value="ECO:0007669"/>
    <property type="project" value="TreeGrafter"/>
</dbReference>
<reference evidence="10" key="2">
    <citation type="journal article" date="2014" name="Aquat. Toxicol.">
        <title>Crude oil exposure results in oxidative stress-mediated dysfunctional development and reproduction in the copepod Tigriopus japonicus and modulates expression of cytochrome P450 (CYP) genes.</title>
        <authorList>
            <person name="Han J."/>
            <person name="Won E.J."/>
            <person name="Hwang D.S."/>
            <person name="Shin K.H."/>
            <person name="Lee Y.S."/>
            <person name="Leung K.M."/>
            <person name="Lee S.J."/>
            <person name="Lee J.S."/>
        </authorList>
    </citation>
    <scope>NUCLEOTIDE SEQUENCE</scope>
</reference>
<dbReference type="PROSITE" id="PS00086">
    <property type="entry name" value="CYTOCHROME_P450"/>
    <property type="match status" value="1"/>
</dbReference>
<evidence type="ECO:0000256" key="5">
    <source>
        <dbReference type="ARBA" id="ARBA00023004"/>
    </source>
</evidence>
<protein>
    <submittedName>
        <fullName evidence="10">Cytochrome P450 CYP18D1</fullName>
    </submittedName>
</protein>
<accession>A0A088DJU1</accession>
<evidence type="ECO:0000313" key="10">
    <source>
        <dbReference type="EMBL" id="AIL94143.1"/>
    </source>
</evidence>
<dbReference type="GO" id="GO:0016712">
    <property type="term" value="F:oxidoreductase activity, acting on paired donors, with incorporation or reduction of molecular oxygen, reduced flavin or flavoprotein as one donor, and incorporation of one atom of oxygen"/>
    <property type="evidence" value="ECO:0007669"/>
    <property type="project" value="TreeGrafter"/>
</dbReference>
<evidence type="ECO:0000256" key="3">
    <source>
        <dbReference type="ARBA" id="ARBA00022723"/>
    </source>
</evidence>
<dbReference type="InterPro" id="IPR036396">
    <property type="entry name" value="Cyt_P450_sf"/>
</dbReference>